<evidence type="ECO:0000313" key="2">
    <source>
        <dbReference type="EMBL" id="KAF9882823.1"/>
    </source>
</evidence>
<evidence type="ECO:0000256" key="1">
    <source>
        <dbReference type="SAM" id="MobiDB-lite"/>
    </source>
</evidence>
<gene>
    <name evidence="2" type="ORF">FE257_005112</name>
</gene>
<organism evidence="2 3">
    <name type="scientific">Aspergillus nanangensis</name>
    <dbReference type="NCBI Taxonomy" id="2582783"/>
    <lineage>
        <taxon>Eukaryota</taxon>
        <taxon>Fungi</taxon>
        <taxon>Dikarya</taxon>
        <taxon>Ascomycota</taxon>
        <taxon>Pezizomycotina</taxon>
        <taxon>Eurotiomycetes</taxon>
        <taxon>Eurotiomycetidae</taxon>
        <taxon>Eurotiales</taxon>
        <taxon>Aspergillaceae</taxon>
        <taxon>Aspergillus</taxon>
        <taxon>Aspergillus subgen. Circumdati</taxon>
    </lineage>
</organism>
<dbReference type="EMBL" id="VCAU01000212">
    <property type="protein sequence ID" value="KAF9882823.1"/>
    <property type="molecule type" value="Genomic_DNA"/>
</dbReference>
<sequence length="202" mass="23266">MEEVDHQTGSEPEAPRSETPTQVNETDVLLNPIHVLFGSDGIATDSVTVRRFIKRDFDKLSMEVIYDAERTFYQRLHDHNPNGYRFFPVFLASGEIMDSSLPFPRELRDIVILSWVNGERVCDIWASLQSSEFTCLYDEYRQAVVVFREMGLYLQDPGRHNVFYDRETGRVTLFDFEMYASTGENNSCSLDSPEIAAIFRPG</sequence>
<proteinExistence type="predicted"/>
<comment type="caution">
    <text evidence="2">The sequence shown here is derived from an EMBL/GenBank/DDBJ whole genome shotgun (WGS) entry which is preliminary data.</text>
</comment>
<dbReference type="Proteomes" id="UP001194746">
    <property type="component" value="Unassembled WGS sequence"/>
</dbReference>
<accession>A0AAD4GNZ8</accession>
<feature type="compositionally biased region" description="Basic and acidic residues" evidence="1">
    <location>
        <begin position="1"/>
        <end position="16"/>
    </location>
</feature>
<reference evidence="2" key="1">
    <citation type="journal article" date="2019" name="Beilstein J. Org. Chem.">
        <title>Nanangenines: drimane sesquiterpenoids as the dominant metabolite cohort of a novel Australian fungus, Aspergillus nanangensis.</title>
        <authorList>
            <person name="Lacey H.J."/>
            <person name="Gilchrist C.L.M."/>
            <person name="Crombie A."/>
            <person name="Kalaitzis J.A."/>
            <person name="Vuong D."/>
            <person name="Rutledge P.J."/>
            <person name="Turner P."/>
            <person name="Pitt J.I."/>
            <person name="Lacey E."/>
            <person name="Chooi Y.H."/>
            <person name="Piggott A.M."/>
        </authorList>
    </citation>
    <scope>NUCLEOTIDE SEQUENCE</scope>
    <source>
        <strain evidence="2">MST-FP2251</strain>
    </source>
</reference>
<protein>
    <submittedName>
        <fullName evidence="2">Uncharacterized protein</fullName>
    </submittedName>
</protein>
<reference evidence="2" key="2">
    <citation type="submission" date="2020-02" db="EMBL/GenBank/DDBJ databases">
        <authorList>
            <person name="Gilchrist C.L.M."/>
            <person name="Chooi Y.-H."/>
        </authorList>
    </citation>
    <scope>NUCLEOTIDE SEQUENCE</scope>
    <source>
        <strain evidence="2">MST-FP2251</strain>
    </source>
</reference>
<feature type="region of interest" description="Disordered" evidence="1">
    <location>
        <begin position="1"/>
        <end position="23"/>
    </location>
</feature>
<name>A0AAD4GNZ8_ASPNN</name>
<dbReference type="AlphaFoldDB" id="A0AAD4GNZ8"/>
<evidence type="ECO:0000313" key="3">
    <source>
        <dbReference type="Proteomes" id="UP001194746"/>
    </source>
</evidence>
<keyword evidence="3" id="KW-1185">Reference proteome</keyword>